<dbReference type="EMBL" id="CAXDID020000238">
    <property type="protein sequence ID" value="CAL6062261.1"/>
    <property type="molecule type" value="Genomic_DNA"/>
</dbReference>
<keyword evidence="5" id="KW-1185">Reference proteome</keyword>
<dbReference type="Pfam" id="PF00249">
    <property type="entry name" value="Myb_DNA-binding"/>
    <property type="match status" value="1"/>
</dbReference>
<comment type="caution">
    <text evidence="3">The sequence shown here is derived from an EMBL/GenBank/DDBJ whole genome shotgun (WGS) entry which is preliminary data.</text>
</comment>
<sequence length="101" mass="11910">MNHTYQRSDVSCVKWSRADVQLLIEAHAYHGNNWIHIRQHYFPNRSPNQVKCKHNYLVRKSQRSDAVKEMEANISTWPQIRSGDEISGLLNLSSYSFYQTE</sequence>
<dbReference type="InterPro" id="IPR017930">
    <property type="entry name" value="Myb_dom"/>
</dbReference>
<dbReference type="CDD" id="cd00167">
    <property type="entry name" value="SANT"/>
    <property type="match status" value="1"/>
</dbReference>
<dbReference type="SUPFAM" id="SSF46689">
    <property type="entry name" value="Homeodomain-like"/>
    <property type="match status" value="1"/>
</dbReference>
<reference evidence="3 5" key="1">
    <citation type="submission" date="2024-07" db="EMBL/GenBank/DDBJ databases">
        <authorList>
            <person name="Akdeniz Z."/>
        </authorList>
    </citation>
    <scope>NUCLEOTIDE SEQUENCE [LARGE SCALE GENOMIC DNA]</scope>
</reference>
<dbReference type="PROSITE" id="PS51294">
    <property type="entry name" value="HTH_MYB"/>
    <property type="match status" value="1"/>
</dbReference>
<evidence type="ECO:0000313" key="5">
    <source>
        <dbReference type="Proteomes" id="UP001642409"/>
    </source>
</evidence>
<feature type="domain" description="HTH myb-type" evidence="2">
    <location>
        <begin position="7"/>
        <end position="61"/>
    </location>
</feature>
<gene>
    <name evidence="3" type="ORF">HINF_LOCUS50105</name>
    <name evidence="4" type="ORF">HINF_LOCUS50107</name>
</gene>
<evidence type="ECO:0000259" key="2">
    <source>
        <dbReference type="PROSITE" id="PS51294"/>
    </source>
</evidence>
<organism evidence="3 5">
    <name type="scientific">Hexamita inflata</name>
    <dbReference type="NCBI Taxonomy" id="28002"/>
    <lineage>
        <taxon>Eukaryota</taxon>
        <taxon>Metamonada</taxon>
        <taxon>Diplomonadida</taxon>
        <taxon>Hexamitidae</taxon>
        <taxon>Hexamitinae</taxon>
        <taxon>Hexamita</taxon>
    </lineage>
</organism>
<accession>A0ABP1KJY3</accession>
<dbReference type="Proteomes" id="UP001642409">
    <property type="component" value="Unassembled WGS sequence"/>
</dbReference>
<evidence type="ECO:0000259" key="1">
    <source>
        <dbReference type="PROSITE" id="PS50090"/>
    </source>
</evidence>
<dbReference type="Gene3D" id="1.10.10.60">
    <property type="entry name" value="Homeodomain-like"/>
    <property type="match status" value="1"/>
</dbReference>
<name>A0ABP1KJY3_9EUKA</name>
<dbReference type="InterPro" id="IPR009057">
    <property type="entry name" value="Homeodomain-like_sf"/>
</dbReference>
<dbReference type="EMBL" id="CAXDID020000238">
    <property type="protein sequence ID" value="CAL6062265.1"/>
    <property type="molecule type" value="Genomic_DNA"/>
</dbReference>
<dbReference type="PROSITE" id="PS50090">
    <property type="entry name" value="MYB_LIKE"/>
    <property type="match status" value="1"/>
</dbReference>
<dbReference type="InterPro" id="IPR001005">
    <property type="entry name" value="SANT/Myb"/>
</dbReference>
<evidence type="ECO:0000313" key="4">
    <source>
        <dbReference type="EMBL" id="CAL6062265.1"/>
    </source>
</evidence>
<evidence type="ECO:0000313" key="3">
    <source>
        <dbReference type="EMBL" id="CAL6062261.1"/>
    </source>
</evidence>
<dbReference type="SMART" id="SM00717">
    <property type="entry name" value="SANT"/>
    <property type="match status" value="1"/>
</dbReference>
<proteinExistence type="predicted"/>
<feature type="domain" description="Myb-like" evidence="1">
    <location>
        <begin position="7"/>
        <end position="58"/>
    </location>
</feature>
<protein>
    <submittedName>
        <fullName evidence="3">Myb-like_DNA-binding domain-containing protein</fullName>
    </submittedName>
</protein>